<keyword evidence="3" id="KW-1185">Reference proteome</keyword>
<dbReference type="EMBL" id="CP045032">
    <property type="protein sequence ID" value="QFQ02112.1"/>
    <property type="molecule type" value="Genomic_DNA"/>
</dbReference>
<name>A0A5J6Z7B8_9CORY</name>
<dbReference type="InterPro" id="IPR036087">
    <property type="entry name" value="Nict_dMeBzImd_PRibTrfase_sf"/>
</dbReference>
<evidence type="ECO:0000313" key="2">
    <source>
        <dbReference type="EMBL" id="QFQ02112.1"/>
    </source>
</evidence>
<dbReference type="OrthoDB" id="9781491at2"/>
<keyword evidence="2" id="KW-0808">Transferase</keyword>
<dbReference type="EC" id="2.4.2.21" evidence="2"/>
<dbReference type="Pfam" id="PF02277">
    <property type="entry name" value="DBI_PRT"/>
    <property type="match status" value="1"/>
</dbReference>
<dbReference type="Proteomes" id="UP000326711">
    <property type="component" value="Chromosome"/>
</dbReference>
<accession>A0A5J6Z7B8</accession>
<evidence type="ECO:0000313" key="3">
    <source>
        <dbReference type="Proteomes" id="UP000326711"/>
    </source>
</evidence>
<organism evidence="2 3">
    <name type="scientific">Corynebacterium urogenitale</name>
    <dbReference type="NCBI Taxonomy" id="2487892"/>
    <lineage>
        <taxon>Bacteria</taxon>
        <taxon>Bacillati</taxon>
        <taxon>Actinomycetota</taxon>
        <taxon>Actinomycetes</taxon>
        <taxon>Mycobacteriales</taxon>
        <taxon>Corynebacteriaceae</taxon>
        <taxon>Corynebacterium</taxon>
    </lineage>
</organism>
<proteinExistence type="predicted"/>
<dbReference type="CDD" id="cd02439">
    <property type="entry name" value="DMB-PRT_CobT"/>
    <property type="match status" value="1"/>
</dbReference>
<dbReference type="Gene3D" id="3.40.50.10210">
    <property type="match status" value="1"/>
</dbReference>
<dbReference type="KEGG" id="cuo:CUROG_03665"/>
<dbReference type="PANTHER" id="PTHR43463">
    <property type="entry name" value="NICOTINATE-NUCLEOTIDE--DIMETHYLBENZIMIDAZOLE PHOSPHORIBOSYLTRANSFERASE"/>
    <property type="match status" value="1"/>
</dbReference>
<keyword evidence="2" id="KW-0328">Glycosyltransferase</keyword>
<dbReference type="PANTHER" id="PTHR43463:SF1">
    <property type="entry name" value="NICOTINATE-NUCLEOTIDE--DIMETHYLBENZIMIDAZOLE PHOSPHORIBOSYLTRANSFERASE"/>
    <property type="match status" value="1"/>
</dbReference>
<dbReference type="InterPro" id="IPR003200">
    <property type="entry name" value="Nict_dMeBzImd_PRibTrfase"/>
</dbReference>
<feature type="region of interest" description="Disordered" evidence="1">
    <location>
        <begin position="331"/>
        <end position="356"/>
    </location>
</feature>
<sequence length="356" mass="36555">MSVLPEFPPVLPPDEDVLEHALSARNALPPEYGVPPRSLGRLESLGAWMSACQGQLPPRQLHEVRLIVVAGEHGIAQRQPEISALPSSFTADAMSAIIDGRAPLISAASAAGIFVSLVDATSARPSGSIDVEDAMSEAELGEHLRHGMAIADTEADKGTQLLLLGDLGRGLTTVAAAVIGSICGIEPVKVVGWGSGIGDSAWRVKTGAIRDAMYRVRDDRADAHRVLQRIGSPDLAVLTGILAQSAVRRTPVLIDGLGVAAAALCAQILAPGAAAWWVAGSLGEEPAHLPALKALHLEPLLSVGIGTGQGLGAILALPLLRQAVDTLSAGAPDDPLAPESVGEVKEAVSGDSATDN</sequence>
<dbReference type="RefSeq" id="WP_151902516.1">
    <property type="nucleotide sequence ID" value="NZ_CP045032.1"/>
</dbReference>
<dbReference type="AlphaFoldDB" id="A0A5J6Z7B8"/>
<evidence type="ECO:0000256" key="1">
    <source>
        <dbReference type="SAM" id="MobiDB-lite"/>
    </source>
</evidence>
<dbReference type="GO" id="GO:0008939">
    <property type="term" value="F:nicotinate-nucleotide-dimethylbenzimidazole phosphoribosyltransferase activity"/>
    <property type="evidence" value="ECO:0007669"/>
    <property type="project" value="UniProtKB-EC"/>
</dbReference>
<gene>
    <name evidence="2" type="primary">cobU</name>
    <name evidence="2" type="ORF">CUROG_03665</name>
</gene>
<reference evidence="3" key="1">
    <citation type="submission" date="2019-10" db="EMBL/GenBank/DDBJ databases">
        <title>Complete genome sequence of Corynebacterium urogenitalis DSM 108747, isolated from the genital tract of a cow.</title>
        <authorList>
            <person name="Ruckert C."/>
            <person name="Ballas P."/>
            <person name="Wagener K."/>
            <person name="Drillich M."/>
            <person name="Kaempfer P."/>
            <person name="Busse H.-J."/>
            <person name="Ehling-Schulz M."/>
        </authorList>
    </citation>
    <scope>NUCLEOTIDE SEQUENCE [LARGE SCALE GENOMIC DNA]</scope>
    <source>
        <strain evidence="3">LMM 1652</strain>
    </source>
</reference>
<dbReference type="SUPFAM" id="SSF52733">
    <property type="entry name" value="Nicotinate mononucleotide:5,6-dimethylbenzimidazole phosphoribosyltransferase (CobT)"/>
    <property type="match status" value="1"/>
</dbReference>
<protein>
    <submittedName>
        <fullName evidence="2">Nicotinate-nucleotide--dimethylbenzimidazole phosphoribosyltransferase</fullName>
        <ecNumber evidence="2">2.4.2.21</ecNumber>
    </submittedName>
</protein>